<protein>
    <submittedName>
        <fullName evidence="1">Uncharacterized protein</fullName>
    </submittedName>
</protein>
<dbReference type="AlphaFoldDB" id="V6LJ94"/>
<gene>
    <name evidence="1" type="ORF">SS50377_16500</name>
</gene>
<name>V6LJ94_9EUKA</name>
<proteinExistence type="predicted"/>
<dbReference type="EMBL" id="KI546134">
    <property type="protein sequence ID" value="EST43761.1"/>
    <property type="molecule type" value="Genomic_DNA"/>
</dbReference>
<reference evidence="1" key="1">
    <citation type="journal article" date="2014" name="PLoS Genet.">
        <title>The Genome of Spironucleus salmonicida Highlights a Fish Pathogen Adapted to Fluctuating Environments.</title>
        <authorList>
            <person name="Xu F."/>
            <person name="Jerlstrom-Hultqvist J."/>
            <person name="Einarsson E."/>
            <person name="Astvaldsson A."/>
            <person name="Svard S.G."/>
            <person name="Andersson J.O."/>
        </authorList>
    </citation>
    <scope>NUCLEOTIDE SEQUENCE</scope>
</reference>
<organism evidence="1">
    <name type="scientific">Spironucleus salmonicida</name>
    <dbReference type="NCBI Taxonomy" id="348837"/>
    <lineage>
        <taxon>Eukaryota</taxon>
        <taxon>Metamonada</taxon>
        <taxon>Diplomonadida</taxon>
        <taxon>Hexamitidae</taxon>
        <taxon>Hexamitinae</taxon>
        <taxon>Spironucleus</taxon>
    </lineage>
</organism>
<evidence type="ECO:0000313" key="1">
    <source>
        <dbReference type="EMBL" id="EST43761.1"/>
    </source>
</evidence>
<accession>V6LJ94</accession>
<sequence length="75" mass="8621">MYAKISQSTASLRKKCLPPLNSSQPKLLSYISEHVSSPIVTRCRSQSRDLELSDCQQDYDFTEKSILLLRNFILQ</sequence>